<dbReference type="Pfam" id="PF04749">
    <property type="entry name" value="PLAC8"/>
    <property type="match status" value="1"/>
</dbReference>
<dbReference type="AlphaFoldDB" id="R9TN80"/>
<dbReference type="PANTHER" id="PTHR15907">
    <property type="entry name" value="DUF614 FAMILY PROTEIN-RELATED"/>
    <property type="match status" value="1"/>
</dbReference>
<evidence type="ECO:0000313" key="1">
    <source>
        <dbReference type="EMBL" id="AGN32994.1"/>
    </source>
</evidence>
<dbReference type="EMBL" id="KC544932">
    <property type="protein sequence ID" value="AGN32994.1"/>
    <property type="molecule type" value="Genomic_DNA"/>
</dbReference>
<proteinExistence type="predicted"/>
<reference evidence="1" key="1">
    <citation type="submission" date="2013-01" db="EMBL/GenBank/DDBJ databases">
        <title>Unveiling the Trypanosoma rangeli genome, the neglected and avirulent trypanosome of mammals.</title>
        <authorList>
            <person name="Stoco P.H."/>
            <person name="Wagner G."/>
            <person name="Gerber A."/>
            <person name="Zaha A."/>
            <person name="Monteiro K.M."/>
            <person name="Thompson C."/>
            <person name="Bartholomeu D.C."/>
            <person name="Bahia D."/>
            <person name="Loreto E."/>
            <person name="Prestes E.B."/>
            <person name="De Moraes M.H."/>
            <person name="Lueckemeyer D.D."/>
            <person name="Lima F.M."/>
            <person name="Vallejo G.A."/>
            <person name="Silveira Filho J.F."/>
            <person name="Tyler K.M."/>
            <person name="Almeida L.G."/>
            <person name="Steindel M."/>
            <person name="Ortiz M.F.D.E."/>
            <person name="Siervo M.A."/>
            <person name="Cunha O.L.D.E."/>
            <person name="Neto R."/>
            <person name="Rodrigues-Luiz G."/>
            <person name="Teixeira S.M."/>
            <person name="Silva R."/>
            <person name="Murta S.M."/>
            <person name="Sincero T.C."/>
            <person name="Mendes T.A."/>
            <person name="Urmenyi T.P."/>
            <person name="Da Rocha W.D."/>
            <person name="Vasconcellos A.T."/>
            <person name="Grisard E.C."/>
        </authorList>
    </citation>
    <scope>NUCLEOTIDE SEQUENCE</scope>
</reference>
<dbReference type="NCBIfam" id="TIGR01571">
    <property type="entry name" value="A_thal_Cys_rich"/>
    <property type="match status" value="1"/>
</dbReference>
<protein>
    <submittedName>
        <fullName evidence="1">Ama1 protein</fullName>
    </submittedName>
</protein>
<name>R9TN80_TRYRA</name>
<sequence>MQVPNPGGDVRYPEADIAKVGTGPEVRGVPMTNQFYYAPPPPLVTPTPMEVQRPQRDWKYDICHCCQDCSPCVEAWCCYYCQLSRQYNMVCQRGGPTIDGMICLAAYCGDYFCGGIVSPILQCGMRTKLRENLNIRGTSFDDFCCSLCCGPCTLQQSLMEMTAVGMFPGACCYEAPPGFVAMQ</sequence>
<accession>R9TN80</accession>
<feature type="non-terminal residue" evidence="1">
    <location>
        <position position="1"/>
    </location>
</feature>
<dbReference type="InterPro" id="IPR006461">
    <property type="entry name" value="PLAC_motif_containing"/>
</dbReference>
<organism evidence="1">
    <name type="scientific">Trypanosoma rangeli</name>
    <dbReference type="NCBI Taxonomy" id="5698"/>
    <lineage>
        <taxon>Eukaryota</taxon>
        <taxon>Discoba</taxon>
        <taxon>Euglenozoa</taxon>
        <taxon>Kinetoplastea</taxon>
        <taxon>Metakinetoplastina</taxon>
        <taxon>Trypanosomatida</taxon>
        <taxon>Trypanosomatidae</taxon>
        <taxon>Trypanosoma</taxon>
        <taxon>Herpetosoma</taxon>
    </lineage>
</organism>